<dbReference type="GO" id="GO:0005615">
    <property type="term" value="C:extracellular space"/>
    <property type="evidence" value="ECO:0007669"/>
    <property type="project" value="TreeGrafter"/>
</dbReference>
<dbReference type="PANTHER" id="PTHR11533:SF259">
    <property type="entry name" value="AMINOPEPTIDASE"/>
    <property type="match status" value="1"/>
</dbReference>
<dbReference type="OrthoDB" id="510539at2759"/>
<evidence type="ECO:0000256" key="10">
    <source>
        <dbReference type="ARBA" id="ARBA00022989"/>
    </source>
</evidence>
<evidence type="ECO:0000313" key="22">
    <source>
        <dbReference type="Proteomes" id="UP000472267"/>
    </source>
</evidence>
<feature type="domain" description="ERAP1-like C-terminal" evidence="19">
    <location>
        <begin position="615"/>
        <end position="926"/>
    </location>
</feature>
<evidence type="ECO:0000256" key="2">
    <source>
        <dbReference type="ARBA" id="ARBA00010136"/>
    </source>
</evidence>
<dbReference type="SUPFAM" id="SSF55486">
    <property type="entry name" value="Metalloproteases ('zincins'), catalytic domain"/>
    <property type="match status" value="1"/>
</dbReference>
<evidence type="ECO:0000256" key="1">
    <source>
        <dbReference type="ARBA" id="ARBA00004606"/>
    </source>
</evidence>
<dbReference type="Gene3D" id="1.10.390.10">
    <property type="entry name" value="Neutral Protease Domain 2"/>
    <property type="match status" value="1"/>
</dbReference>
<dbReference type="InterPro" id="IPR001930">
    <property type="entry name" value="Peptidase_M1"/>
</dbReference>
<evidence type="ECO:0000259" key="19">
    <source>
        <dbReference type="Pfam" id="PF11838"/>
    </source>
</evidence>
<keyword evidence="4 17" id="KW-0645">Protease</keyword>
<dbReference type="GO" id="GO:0005737">
    <property type="term" value="C:cytoplasm"/>
    <property type="evidence" value="ECO:0007669"/>
    <property type="project" value="TreeGrafter"/>
</dbReference>
<dbReference type="InterPro" id="IPR014782">
    <property type="entry name" value="Peptidase_M1_dom"/>
</dbReference>
<dbReference type="Proteomes" id="UP000472267">
    <property type="component" value="Chromosome 7"/>
</dbReference>
<dbReference type="GO" id="GO:0070006">
    <property type="term" value="F:metalloaminopeptidase activity"/>
    <property type="evidence" value="ECO:0007669"/>
    <property type="project" value="TreeGrafter"/>
</dbReference>
<dbReference type="Ensembl" id="ENSSFAT00005036740.1">
    <property type="protein sequence ID" value="ENSSFAP00005035405.1"/>
    <property type="gene ID" value="ENSSFAG00005017930.1"/>
</dbReference>
<evidence type="ECO:0000259" key="20">
    <source>
        <dbReference type="Pfam" id="PF17900"/>
    </source>
</evidence>
<dbReference type="InterPro" id="IPR027268">
    <property type="entry name" value="Peptidase_M4/M1_CTD_sf"/>
</dbReference>
<dbReference type="InterPro" id="IPR034016">
    <property type="entry name" value="M1_APN-typ"/>
</dbReference>
<keyword evidence="5 17" id="KW-0812">Transmembrane</keyword>
<dbReference type="GO" id="GO:0006508">
    <property type="term" value="P:proteolysis"/>
    <property type="evidence" value="ECO:0007669"/>
    <property type="project" value="UniProtKB-KW"/>
</dbReference>
<keyword evidence="12 17" id="KW-0472">Membrane</keyword>
<feature type="domain" description="Peptidase M1 membrane alanine aminopeptidase" evidence="18">
    <location>
        <begin position="324"/>
        <end position="543"/>
    </location>
</feature>
<keyword evidence="8 15" id="KW-0862">Zinc</keyword>
<evidence type="ECO:0000256" key="4">
    <source>
        <dbReference type="ARBA" id="ARBA00022670"/>
    </source>
</evidence>
<feature type="binding site" evidence="15">
    <location>
        <position position="396"/>
    </location>
    <ligand>
        <name>Zn(2+)</name>
        <dbReference type="ChEBI" id="CHEBI:29105"/>
        <note>catalytic</note>
    </ligand>
</feature>
<comment type="similarity">
    <text evidence="2 17">Belongs to the peptidase M1 family.</text>
</comment>
<reference evidence="21" key="1">
    <citation type="submission" date="2019-06" db="EMBL/GenBank/DDBJ databases">
        <authorList>
            <consortium name="Wellcome Sanger Institute Data Sharing"/>
        </authorList>
    </citation>
    <scope>NUCLEOTIDE SEQUENCE [LARGE SCALE GENOMIC DNA]</scope>
</reference>
<dbReference type="InterPro" id="IPR045357">
    <property type="entry name" value="Aminopeptidase_N-like_N"/>
</dbReference>
<feature type="transmembrane region" description="Helical" evidence="17">
    <location>
        <begin position="12"/>
        <end position="33"/>
    </location>
</feature>
<dbReference type="Gene3D" id="1.25.50.20">
    <property type="match status" value="1"/>
</dbReference>
<evidence type="ECO:0000256" key="7">
    <source>
        <dbReference type="ARBA" id="ARBA00022801"/>
    </source>
</evidence>
<feature type="site" description="Transition state stabilizer" evidence="16">
    <location>
        <position position="481"/>
    </location>
</feature>
<comment type="subcellular location">
    <subcellularLocation>
        <location evidence="1">Membrane</location>
        <topology evidence="1">Single-pass type II membrane protein</topology>
    </subcellularLocation>
</comment>
<dbReference type="Gene3D" id="2.60.40.1910">
    <property type="match status" value="1"/>
</dbReference>
<dbReference type="EC" id="3.4.11.-" evidence="17"/>
<keyword evidence="22" id="KW-1185">Reference proteome</keyword>
<dbReference type="FunFam" id="1.10.390.10:FF:000016">
    <property type="entry name" value="Glutamyl aminopeptidase"/>
    <property type="match status" value="1"/>
</dbReference>
<proteinExistence type="inferred from homology"/>
<name>A0A672I2W8_SALFA</name>
<evidence type="ECO:0000256" key="9">
    <source>
        <dbReference type="ARBA" id="ARBA00022968"/>
    </source>
</evidence>
<dbReference type="FunFam" id="1.25.50.20:FF:000012">
    <property type="entry name" value="Aminopeptidase N"/>
    <property type="match status" value="1"/>
</dbReference>
<dbReference type="InterPro" id="IPR024571">
    <property type="entry name" value="ERAP1-like_C_dom"/>
</dbReference>
<feature type="domain" description="Aminopeptidase N-like N-terminal" evidence="20">
    <location>
        <begin position="94"/>
        <end position="280"/>
    </location>
</feature>
<dbReference type="AlphaFoldDB" id="A0A672I2W8"/>
<evidence type="ECO:0000256" key="15">
    <source>
        <dbReference type="PIRSR" id="PIRSR634016-3"/>
    </source>
</evidence>
<feature type="active site" description="Proton acceptor" evidence="14">
    <location>
        <position position="393"/>
    </location>
</feature>
<keyword evidence="10 17" id="KW-1133">Transmembrane helix</keyword>
<evidence type="ECO:0000256" key="5">
    <source>
        <dbReference type="ARBA" id="ARBA00022692"/>
    </source>
</evidence>
<keyword evidence="3 17" id="KW-0031">Aminopeptidase</keyword>
<evidence type="ECO:0000256" key="14">
    <source>
        <dbReference type="PIRSR" id="PIRSR634016-1"/>
    </source>
</evidence>
<keyword evidence="13" id="KW-0325">Glycoprotein</keyword>
<keyword evidence="9" id="KW-0735">Signal-anchor</keyword>
<keyword evidence="7 17" id="KW-0378">Hydrolase</keyword>
<dbReference type="OMA" id="RFEINYQ"/>
<comment type="cofactor">
    <cofactor evidence="15 17">
        <name>Zn(2+)</name>
        <dbReference type="ChEBI" id="CHEBI:29105"/>
    </cofactor>
    <text evidence="15 17">Binds 1 zinc ion per subunit.</text>
</comment>
<dbReference type="GeneID" id="115391837"/>
<evidence type="ECO:0000256" key="11">
    <source>
        <dbReference type="ARBA" id="ARBA00023049"/>
    </source>
</evidence>
<evidence type="ECO:0000256" key="6">
    <source>
        <dbReference type="ARBA" id="ARBA00022723"/>
    </source>
</evidence>
<feature type="binding site" evidence="15">
    <location>
        <position position="392"/>
    </location>
    <ligand>
        <name>Zn(2+)</name>
        <dbReference type="ChEBI" id="CHEBI:29105"/>
        <note>catalytic</note>
    </ligand>
</feature>
<dbReference type="GO" id="GO:0043171">
    <property type="term" value="P:peptide catabolic process"/>
    <property type="evidence" value="ECO:0007669"/>
    <property type="project" value="TreeGrafter"/>
</dbReference>
<dbReference type="Pfam" id="PF01433">
    <property type="entry name" value="Peptidase_M1"/>
    <property type="match status" value="1"/>
</dbReference>
<evidence type="ECO:0000313" key="21">
    <source>
        <dbReference type="Ensembl" id="ENSSFAP00005035405.1"/>
    </source>
</evidence>
<dbReference type="CDD" id="cd09601">
    <property type="entry name" value="M1_APN-Q_like"/>
    <property type="match status" value="1"/>
</dbReference>
<dbReference type="PANTHER" id="PTHR11533">
    <property type="entry name" value="PROTEASE M1 ZINC METALLOPROTEASE"/>
    <property type="match status" value="1"/>
</dbReference>
<dbReference type="InterPro" id="IPR050344">
    <property type="entry name" value="Peptidase_M1_aminopeptidases"/>
</dbReference>
<evidence type="ECO:0000256" key="13">
    <source>
        <dbReference type="ARBA" id="ARBA00023180"/>
    </source>
</evidence>
<reference evidence="21" key="3">
    <citation type="submission" date="2025-09" db="UniProtKB">
        <authorList>
            <consortium name="Ensembl"/>
        </authorList>
    </citation>
    <scope>IDENTIFICATION</scope>
</reference>
<gene>
    <name evidence="21" type="primary">LOC115391837</name>
</gene>
<evidence type="ECO:0000256" key="12">
    <source>
        <dbReference type="ARBA" id="ARBA00023136"/>
    </source>
</evidence>
<dbReference type="InterPro" id="IPR042097">
    <property type="entry name" value="Aminopeptidase_N-like_N_sf"/>
</dbReference>
<reference evidence="21" key="2">
    <citation type="submission" date="2025-08" db="UniProtKB">
        <authorList>
            <consortium name="Ensembl"/>
        </authorList>
    </citation>
    <scope>IDENTIFICATION</scope>
</reference>
<dbReference type="SUPFAM" id="SSF63737">
    <property type="entry name" value="Leukotriene A4 hydrolase N-terminal domain"/>
    <property type="match status" value="1"/>
</dbReference>
<sequence length="963" mass="108444">MSQKSRVSKVFAAAFVVLTVLVIGALVTMVVFIHRDIGSLNATALPPGGPPTPAPPGLRLPRDLLPESYRLFIWPRFYTRIPAAEGNATAPNQTTVFTGNSTVSFRCLAPTRSVHLHSRDLVLSDPVLLDRDSGRAIGVDRIRDLDTGEDIMELRLSEELQEGRNYSLFLAFSGDMSPHPRGLYLSSYKEGGSGAGAGAGANADPNTQRFLAATQLEAIGARVVFPCFDEPALRAVFHLTLIHRVHTRAVGNAEEAGSFHLDDEWKFTEFLPTPRMSSYLLAFIVSELEHVQFSRRSGDLEFTIRMHAQPEAIRDGLLDYAGHLTGDITAFFHDRFGLGFGMTTIDQVALPVLGPAAMENWGLITYHEGYLLYDPNVSSAHQKQEIAITIAHELAHQWFGNLVSIRWWNELWLKEGFATYMSYVAVDHVDKSFSMCDVFVAENMAMAMETDALASSHPLILPESDVQTSSSIGNLYDSISYSKGALLLRMLKDYMREGDFHRGVRRYLKTFQWQSTDHRDLWSALQQEESSSYIQISDFMEPWTRQSGFPVVTINTTTGQISQKHFLYNSTDQSSLLWKIPVVYTSNRKELSGELVLSTAGPDIKGEFIAGPGVWILANVNYTGYYRVNYNLENWNLLFAQLETNRNVIPLLNRVQIISDAFNLARAQQVNLTLALNSTRFLRNETEFLPWDAAVSNMGYILEMFDRSEVFGPLQMYLQNQVERLYMFYKNHTDSGTVPREPAQQQNQLLAVSVACSNGLPDCVAMVTRKFSEWMNNPSNNSIQANLRDVVYCQAVAAGGAEQWEFVWNQFLSCSDPAERVRLRKALSCSRRVWLLSRLLQYTLDPEKIRLNDVSSIIEDVSSNAAGHALAWNFIRAHWDYIVTDYGPSVIAAVSRRFSSQFELEELRRFVSDHGEDLEGLGDEVLERTQVNIEWVEQNRDGALQWFRRETEPRPGPAPEASA</sequence>
<feature type="binding site" evidence="15">
    <location>
        <position position="415"/>
    </location>
    <ligand>
        <name>Zn(2+)</name>
        <dbReference type="ChEBI" id="CHEBI:29105"/>
        <note>catalytic</note>
    </ligand>
</feature>
<dbReference type="RefSeq" id="XP_029952086.1">
    <property type="nucleotide sequence ID" value="XM_030096226.1"/>
</dbReference>
<organism evidence="21 22">
    <name type="scientific">Salarias fasciatus</name>
    <name type="common">Jewelled blenny</name>
    <name type="synonym">Blennius fasciatus</name>
    <dbReference type="NCBI Taxonomy" id="181472"/>
    <lineage>
        <taxon>Eukaryota</taxon>
        <taxon>Metazoa</taxon>
        <taxon>Chordata</taxon>
        <taxon>Craniata</taxon>
        <taxon>Vertebrata</taxon>
        <taxon>Euteleostomi</taxon>
        <taxon>Actinopterygii</taxon>
        <taxon>Neopterygii</taxon>
        <taxon>Teleostei</taxon>
        <taxon>Neoteleostei</taxon>
        <taxon>Acanthomorphata</taxon>
        <taxon>Ovalentaria</taxon>
        <taxon>Blenniimorphae</taxon>
        <taxon>Blenniiformes</taxon>
        <taxon>Blennioidei</taxon>
        <taxon>Blenniidae</taxon>
        <taxon>Salariinae</taxon>
        <taxon>Salarias</taxon>
    </lineage>
</organism>
<dbReference type="GO" id="GO:0042277">
    <property type="term" value="F:peptide binding"/>
    <property type="evidence" value="ECO:0007669"/>
    <property type="project" value="TreeGrafter"/>
</dbReference>
<dbReference type="PRINTS" id="PR00756">
    <property type="entry name" value="ALADIPTASE"/>
</dbReference>
<keyword evidence="11 17" id="KW-0482">Metalloprotease</keyword>
<dbReference type="Gene3D" id="2.60.40.1730">
    <property type="entry name" value="tricorn interacting facor f3 domain"/>
    <property type="match status" value="1"/>
</dbReference>
<dbReference type="Pfam" id="PF11838">
    <property type="entry name" value="ERAP1_C"/>
    <property type="match status" value="1"/>
</dbReference>
<evidence type="ECO:0000256" key="8">
    <source>
        <dbReference type="ARBA" id="ARBA00022833"/>
    </source>
</evidence>
<accession>A0A672I2W8</accession>
<dbReference type="GO" id="GO:0005886">
    <property type="term" value="C:plasma membrane"/>
    <property type="evidence" value="ECO:0007669"/>
    <property type="project" value="TreeGrafter"/>
</dbReference>
<keyword evidence="6 15" id="KW-0479">Metal-binding</keyword>
<evidence type="ECO:0000256" key="17">
    <source>
        <dbReference type="RuleBase" id="RU364040"/>
    </source>
</evidence>
<protein>
    <recommendedName>
        <fullName evidence="17">Aminopeptidase</fullName>
        <ecNumber evidence="17">3.4.11.-</ecNumber>
    </recommendedName>
</protein>
<dbReference type="Pfam" id="PF17900">
    <property type="entry name" value="Peptidase_M1_N"/>
    <property type="match status" value="1"/>
</dbReference>
<evidence type="ECO:0000256" key="3">
    <source>
        <dbReference type="ARBA" id="ARBA00022438"/>
    </source>
</evidence>
<evidence type="ECO:0000259" key="18">
    <source>
        <dbReference type="Pfam" id="PF01433"/>
    </source>
</evidence>
<dbReference type="GO" id="GO:0008270">
    <property type="term" value="F:zinc ion binding"/>
    <property type="evidence" value="ECO:0007669"/>
    <property type="project" value="UniProtKB-UniRule"/>
</dbReference>
<evidence type="ECO:0000256" key="16">
    <source>
        <dbReference type="PIRSR" id="PIRSR634016-4"/>
    </source>
</evidence>
<dbReference type="InParanoid" id="A0A672I2W8"/>